<feature type="compositionally biased region" description="Low complexity" evidence="1">
    <location>
        <begin position="259"/>
        <end position="283"/>
    </location>
</feature>
<protein>
    <recommendedName>
        <fullName evidence="4">Alkyl hydroperoxide reductase subunit C/ Thiol specific antioxidant domain-containing protein</fullName>
    </recommendedName>
</protein>
<evidence type="ECO:0000313" key="2">
    <source>
        <dbReference type="EMBL" id="CCL98800.1"/>
    </source>
</evidence>
<dbReference type="PANTHER" id="PTHR28630">
    <property type="match status" value="1"/>
</dbReference>
<feature type="compositionally biased region" description="Pro residues" evidence="1">
    <location>
        <begin position="9"/>
        <end position="18"/>
    </location>
</feature>
<dbReference type="InterPro" id="IPR036249">
    <property type="entry name" value="Thioredoxin-like_sf"/>
</dbReference>
<dbReference type="CDD" id="cd02970">
    <property type="entry name" value="PRX_like2"/>
    <property type="match status" value="1"/>
</dbReference>
<proteinExistence type="predicted"/>
<dbReference type="PANTHER" id="PTHR28630:SF3">
    <property type="entry name" value="PEROXIREDOXIN-LIKE 2C"/>
    <property type="match status" value="1"/>
</dbReference>
<dbReference type="InParanoid" id="J4GIM9"/>
<feature type="compositionally biased region" description="Polar residues" evidence="1">
    <location>
        <begin position="248"/>
        <end position="258"/>
    </location>
</feature>
<feature type="compositionally biased region" description="Pro residues" evidence="1">
    <location>
        <begin position="736"/>
        <end position="756"/>
    </location>
</feature>
<feature type="compositionally biased region" description="Low complexity" evidence="1">
    <location>
        <begin position="1039"/>
        <end position="1053"/>
    </location>
</feature>
<dbReference type="STRING" id="599839.J4GIM9"/>
<dbReference type="Proteomes" id="UP000006352">
    <property type="component" value="Unassembled WGS sequence"/>
</dbReference>
<feature type="region of interest" description="Disordered" evidence="1">
    <location>
        <begin position="1387"/>
        <end position="1412"/>
    </location>
</feature>
<dbReference type="GeneID" id="24093711"/>
<feature type="compositionally biased region" description="Polar residues" evidence="1">
    <location>
        <begin position="80"/>
        <end position="89"/>
    </location>
</feature>
<feature type="compositionally biased region" description="Polar residues" evidence="1">
    <location>
        <begin position="649"/>
        <end position="662"/>
    </location>
</feature>
<feature type="compositionally biased region" description="Basic and acidic residues" evidence="1">
    <location>
        <begin position="1399"/>
        <end position="1411"/>
    </location>
</feature>
<sequence>MSRVRRKPPPSFPYSPKYPHPDPTDPYVPLRTLRERASLTNTSQHTSHDSPYAHLSPDREGFFLTVSPDAFGQGLDINYPPSSSDNHSVLTPPRIYQEHFGGYHSDSPIARAPRPLRSRIKPSRESRSYFSDLDLSSASPIPRHHDQHQKEKTAESDYHYRRRSRSVFIPRPQSQSQEQGDPPTADVSPSNASADAIASPHSDAAGGILVRQYTYDDRQSHGYLYVPAGNELDVEESPAPEVDAHVHSQPQSQRSATPSMTPDDTLSLSSTSGRDRSVSLSPRSLVRDLPRAVSKPVLRIEERKKILEQEQDTPLSAHGPIQTADFSILRSPTGPLPSSEVDSIVFPPSESHTESTSIPEPQQEQDGEQEKPKRGRAMSAGNREDTRDASRQSSFEAGRRRTSSNPGRRQVSRKPSVESESSLAISAALESVQVPADEALLESPEPVPENIFTSNAGPSSFPASFAHDHRLAAAHTLTKDFTFGRGSHLGGGESEPNIGSKSTRFIMHKPKKSLSYVSLGLSALPNVSTGPTIAHSANTSIGSAMTVGGGFGSIASLSREDLDKQAQQFFLLRPPPSMAAQPAESKGLERPPITERSARRVSSFNILDEDQLAAQLEHEFSSPAVRGQSTPAFTSLSLLDRPRTPQPLSPITSRGPSPVGNNRESRYQPGPRDPTPPPVQTFASPIPRIPAPIPRVPSPDNHRQSYAQSALPPPVSDSPPKFYISPIPPSEVLAPAPLPLSPPQPSEPPTPLPLPTPRTKSPVPRPPSRPRESQNTVPNVIRSVAAHDVMPTRSRSPPLEIKQRKRDTIREEERLSAYLPVAQLRPQTQLQVPQPQQGPTLARKRISTAQISAPLRQPTPPAPVQVSEPQPAPTLARKRISTAQVSAPVRQPTPPAQAQRQSRARSATPPPQPPSRSQSPSVETPYRSASAIAMQSRAQSPPPVPEFRAQSPPVVSKSRFRSPPPHFVSRAQSPPPRAPSRARSPTSSQDHALRRRRSREQSNSQLSRAGTSQSAGTQSSGPQNRRHDTAPSTPVPRHTTPSPTMTTHSQPSRAARRSRSQAQVPQRTRRHPQQREHQVHQLPTRNMRFDEYAAPTPEQLRLASSIFVVAQNGLRVQFGELFRERKTIVCFIRHFWCPNDQDYMYSIAKTVNPDDLRRAGIDLVIIGVGSPAMIKSYRQIFRMPFAVYTDPALRVHAALGMTRKTQDPGLDSERGEYVRHGPLGGLAMVVRNAIRVGMPVWEKGGDVTQLGGEFVFGPGPSCGYVHRMSTTRSHEPIQRILTMAGIRTVPFGPSGASRSFVSPDDEESWMEDRRRSFARMQSRREKRREGTGEQWRRENSFDMNYESDLGSGSVEGVWGTNMTREAGARSTEDDRELYSSRKRGFRVANPDQYTPSTPIEEHEANGDHGWDADVSDLPYLEGIGRTRAESYQLTQEVLAYSFGKR</sequence>
<dbReference type="Gene3D" id="3.40.30.10">
    <property type="entry name" value="Glutaredoxin"/>
    <property type="match status" value="1"/>
</dbReference>
<feature type="compositionally biased region" description="Basic and acidic residues" evidence="1">
    <location>
        <begin position="586"/>
        <end position="598"/>
    </location>
</feature>
<feature type="compositionally biased region" description="Low complexity" evidence="1">
    <location>
        <begin position="1001"/>
        <end position="1021"/>
    </location>
</feature>
<gene>
    <name evidence="2" type="ORF">FIBRA_00805</name>
</gene>
<feature type="compositionally biased region" description="Polar residues" evidence="1">
    <location>
        <begin position="627"/>
        <end position="637"/>
    </location>
</feature>
<feature type="compositionally biased region" description="Basic and acidic residues" evidence="1">
    <location>
        <begin position="806"/>
        <end position="815"/>
    </location>
</feature>
<evidence type="ECO:0008006" key="4">
    <source>
        <dbReference type="Google" id="ProtNLM"/>
    </source>
</evidence>
<keyword evidence="3" id="KW-1185">Reference proteome</keyword>
<feature type="region of interest" description="Disordered" evidence="1">
    <location>
        <begin position="574"/>
        <end position="599"/>
    </location>
</feature>
<feature type="compositionally biased region" description="Low complexity" evidence="1">
    <location>
        <begin position="896"/>
        <end position="907"/>
    </location>
</feature>
<evidence type="ECO:0000256" key="1">
    <source>
        <dbReference type="SAM" id="MobiDB-lite"/>
    </source>
</evidence>
<feature type="region of interest" description="Disordered" evidence="1">
    <location>
        <begin position="238"/>
        <end position="283"/>
    </location>
</feature>
<dbReference type="InterPro" id="IPR032801">
    <property type="entry name" value="PXL2A/B/C"/>
</dbReference>
<feature type="compositionally biased region" description="Low complexity" evidence="1">
    <location>
        <begin position="823"/>
        <end position="841"/>
    </location>
</feature>
<reference evidence="2 3" key="1">
    <citation type="journal article" date="2012" name="Appl. Environ. Microbiol.">
        <title>Short-read sequencing for genomic analysis of the brown rot fungus Fibroporia radiculosa.</title>
        <authorList>
            <person name="Tang J.D."/>
            <person name="Perkins A.D."/>
            <person name="Sonstegard T.S."/>
            <person name="Schroeder S.G."/>
            <person name="Burgess S.C."/>
            <person name="Diehl S.V."/>
        </authorList>
    </citation>
    <scope>NUCLEOTIDE SEQUENCE [LARGE SCALE GENOMIC DNA]</scope>
    <source>
        <strain evidence="2 3">TFFH 294</strain>
    </source>
</reference>
<evidence type="ECO:0000313" key="3">
    <source>
        <dbReference type="Proteomes" id="UP000006352"/>
    </source>
</evidence>
<dbReference type="SUPFAM" id="SSF52833">
    <property type="entry name" value="Thioredoxin-like"/>
    <property type="match status" value="1"/>
</dbReference>
<accession>J4GIM9</accession>
<dbReference type="RefSeq" id="XP_012178083.1">
    <property type="nucleotide sequence ID" value="XM_012322693.1"/>
</dbReference>
<feature type="compositionally biased region" description="Low complexity" evidence="1">
    <location>
        <begin position="979"/>
        <end position="988"/>
    </location>
</feature>
<feature type="region of interest" description="Disordered" evidence="1">
    <location>
        <begin position="73"/>
        <end position="200"/>
    </location>
</feature>
<feature type="region of interest" description="Disordered" evidence="1">
    <location>
        <begin position="1"/>
        <end position="58"/>
    </location>
</feature>
<dbReference type="Pfam" id="PF13911">
    <property type="entry name" value="AhpC-TSA_2"/>
    <property type="match status" value="1"/>
</dbReference>
<name>J4GIM9_9APHY</name>
<organism evidence="2 3">
    <name type="scientific">Fibroporia radiculosa</name>
    <dbReference type="NCBI Taxonomy" id="599839"/>
    <lineage>
        <taxon>Eukaryota</taxon>
        <taxon>Fungi</taxon>
        <taxon>Dikarya</taxon>
        <taxon>Basidiomycota</taxon>
        <taxon>Agaricomycotina</taxon>
        <taxon>Agaricomycetes</taxon>
        <taxon>Polyporales</taxon>
        <taxon>Fibroporiaceae</taxon>
        <taxon>Fibroporia</taxon>
    </lineage>
</organism>
<dbReference type="OrthoDB" id="2803336at2759"/>
<feature type="compositionally biased region" description="Basic and acidic residues" evidence="1">
    <location>
        <begin position="148"/>
        <end position="159"/>
    </location>
</feature>
<dbReference type="HOGENOM" id="CLU_251622_0_0_1"/>
<dbReference type="EMBL" id="HE796900">
    <property type="protein sequence ID" value="CCL98800.1"/>
    <property type="molecule type" value="Genomic_DNA"/>
</dbReference>
<feature type="region of interest" description="Disordered" evidence="1">
    <location>
        <begin position="327"/>
        <end position="422"/>
    </location>
</feature>
<feature type="compositionally biased region" description="Pro residues" evidence="1">
    <location>
        <begin position="687"/>
        <end position="697"/>
    </location>
</feature>
<feature type="region of interest" description="Disordered" evidence="1">
    <location>
        <begin position="620"/>
        <end position="1086"/>
    </location>
</feature>